<comment type="caution">
    <text evidence="2">The sequence shown here is derived from an EMBL/GenBank/DDBJ whole genome shotgun (WGS) entry which is preliminary data.</text>
</comment>
<dbReference type="EMBL" id="PYLQ01000020">
    <property type="protein sequence ID" value="PST38320.1"/>
    <property type="molecule type" value="Genomic_DNA"/>
</dbReference>
<keyword evidence="1" id="KW-0472">Membrane</keyword>
<evidence type="ECO:0000313" key="3">
    <source>
        <dbReference type="Proteomes" id="UP000240974"/>
    </source>
</evidence>
<dbReference type="Proteomes" id="UP000240974">
    <property type="component" value="Unassembled WGS sequence"/>
</dbReference>
<name>A0A2T3FSR9_9FIRM</name>
<feature type="transmembrane region" description="Helical" evidence="1">
    <location>
        <begin position="355"/>
        <end position="378"/>
    </location>
</feature>
<feature type="transmembrane region" description="Helical" evidence="1">
    <location>
        <begin position="218"/>
        <end position="240"/>
    </location>
</feature>
<feature type="transmembrane region" description="Helical" evidence="1">
    <location>
        <begin position="106"/>
        <end position="128"/>
    </location>
</feature>
<evidence type="ECO:0008006" key="4">
    <source>
        <dbReference type="Google" id="ProtNLM"/>
    </source>
</evidence>
<proteinExistence type="predicted"/>
<feature type="transmembrane region" description="Helical" evidence="1">
    <location>
        <begin position="304"/>
        <end position="323"/>
    </location>
</feature>
<dbReference type="RefSeq" id="WP_107030412.1">
    <property type="nucleotide sequence ID" value="NZ_AP031432.1"/>
</dbReference>
<evidence type="ECO:0000256" key="1">
    <source>
        <dbReference type="SAM" id="Phobius"/>
    </source>
</evidence>
<feature type="transmembrane region" description="Helical" evidence="1">
    <location>
        <begin position="148"/>
        <end position="171"/>
    </location>
</feature>
<gene>
    <name evidence="2" type="ORF">C7U54_11620</name>
</gene>
<keyword evidence="1" id="KW-0812">Transmembrane</keyword>
<feature type="transmembrane region" description="Helical" evidence="1">
    <location>
        <begin position="192"/>
        <end position="212"/>
    </location>
</feature>
<evidence type="ECO:0000313" key="2">
    <source>
        <dbReference type="EMBL" id="PST38320.1"/>
    </source>
</evidence>
<feature type="transmembrane region" description="Helical" evidence="1">
    <location>
        <begin position="57"/>
        <end position="77"/>
    </location>
</feature>
<feature type="transmembrane region" description="Helical" evidence="1">
    <location>
        <begin position="384"/>
        <end position="404"/>
    </location>
</feature>
<reference evidence="2 3" key="1">
    <citation type="journal article" date="2019" name="Int. J. Syst. Evol. Microbiol.">
        <title>Faecalibacillus intestinalis gen. nov., sp. nov. and Faecalibacillus faecis sp. nov., isolated from human faeces.</title>
        <authorList>
            <person name="Seo B."/>
            <person name="Jeon K."/>
            <person name="Baek I."/>
            <person name="Lee Y.M."/>
            <person name="Baek K."/>
            <person name="Ko G."/>
        </authorList>
    </citation>
    <scope>NUCLEOTIDE SEQUENCE [LARGE SCALE GENOMIC DNA]</scope>
    <source>
        <strain evidence="2 3">SNUG30099</strain>
    </source>
</reference>
<sequence length="416" mass="48823">MKFALNNLFKQKNLMIIYGLTITLVAAICFVFLAMLYDPYLQLDTTSVDKMYMGSATTLLVLIFSVCLMIYTNMYVLEAKNKEMSLLVFHGLTLKKMIFYQFYQSIFMYILFGTLGIALGYKLTPVIFKNIYYKLHYVYDIKIINQSFYQAIYMLLMMLFISLVLNIGYVYRGRLTSMMSNTRQKNYRKKNVFQITSKIYPVLFILGLVMMFTTEHIASGYIVFSVIGALGGYGTVRYFFPEYIEKLKASKWLNNSQRLVVFGELYLKFKYIGIFLELLILISIIITTLICFNLNNLIEMYRMIIAYIIMMPMIVFCITYKNLIISKKNVKNQNCIYKLGITKKYQKKFIKEETLIMYGILFILPMTYMISTLGRFYVYDGISILIIAFIIGYFILNLLISMYISYKVTNQFFRGV</sequence>
<accession>A0A2T3FSR9</accession>
<protein>
    <recommendedName>
        <fullName evidence="4">ABC3 transporter permease protein domain-containing protein</fullName>
    </recommendedName>
</protein>
<dbReference type="AlphaFoldDB" id="A0A2T3FSR9"/>
<feature type="transmembrane region" description="Helical" evidence="1">
    <location>
        <begin position="16"/>
        <end position="37"/>
    </location>
</feature>
<dbReference type="GO" id="GO:0005886">
    <property type="term" value="C:plasma membrane"/>
    <property type="evidence" value="ECO:0007669"/>
    <property type="project" value="UniProtKB-SubCell"/>
</dbReference>
<keyword evidence="3" id="KW-1185">Reference proteome</keyword>
<organism evidence="2 3">
    <name type="scientific">Faecalibacillus intestinalis</name>
    <dbReference type="NCBI Taxonomy" id="1982626"/>
    <lineage>
        <taxon>Bacteria</taxon>
        <taxon>Bacillati</taxon>
        <taxon>Bacillota</taxon>
        <taxon>Erysipelotrichia</taxon>
        <taxon>Erysipelotrichales</taxon>
        <taxon>Coprobacillaceae</taxon>
        <taxon>Faecalibacillus</taxon>
    </lineage>
</organism>
<keyword evidence="1" id="KW-1133">Transmembrane helix</keyword>
<feature type="transmembrane region" description="Helical" evidence="1">
    <location>
        <begin position="274"/>
        <end position="298"/>
    </location>
</feature>